<accession>A0A351RAG8</accession>
<dbReference type="Pfam" id="PF02107">
    <property type="entry name" value="FlgH"/>
    <property type="match status" value="1"/>
</dbReference>
<dbReference type="GO" id="GO:0071973">
    <property type="term" value="P:bacterial-type flagellum-dependent cell motility"/>
    <property type="evidence" value="ECO:0007669"/>
    <property type="project" value="InterPro"/>
</dbReference>
<evidence type="ECO:0000313" key="11">
    <source>
        <dbReference type="Proteomes" id="UP000264313"/>
    </source>
</evidence>
<reference evidence="10 11" key="1">
    <citation type="journal article" date="2018" name="Nat. Biotechnol.">
        <title>A standardized bacterial taxonomy based on genome phylogeny substantially revises the tree of life.</title>
        <authorList>
            <person name="Parks D.H."/>
            <person name="Chuvochina M."/>
            <person name="Waite D.W."/>
            <person name="Rinke C."/>
            <person name="Skarshewski A."/>
            <person name="Chaumeil P.A."/>
            <person name="Hugenholtz P."/>
        </authorList>
    </citation>
    <scope>NUCLEOTIDE SEQUENCE [LARGE SCALE GENOMIC DNA]</scope>
    <source>
        <strain evidence="10">UBA9958</strain>
    </source>
</reference>
<keyword evidence="10" id="KW-0282">Flagellum</keyword>
<keyword evidence="5" id="KW-0732">Signal</keyword>
<evidence type="ECO:0000256" key="5">
    <source>
        <dbReference type="ARBA" id="ARBA00022729"/>
    </source>
</evidence>
<dbReference type="Proteomes" id="UP000264313">
    <property type="component" value="Unassembled WGS sequence"/>
</dbReference>
<protein>
    <recommendedName>
        <fullName evidence="9">Flagellar L-ring protein</fullName>
    </recommendedName>
    <alternativeName>
        <fullName evidence="9">Basal body L-ring protein</fullName>
    </alternativeName>
</protein>
<gene>
    <name evidence="9" type="primary">flgH</name>
    <name evidence="10" type="ORF">DCW48_05435</name>
</gene>
<dbReference type="GO" id="GO:0009279">
    <property type="term" value="C:cell outer membrane"/>
    <property type="evidence" value="ECO:0007669"/>
    <property type="project" value="UniProtKB-SubCell"/>
</dbReference>
<evidence type="ECO:0000256" key="3">
    <source>
        <dbReference type="ARBA" id="ARBA00006929"/>
    </source>
</evidence>
<dbReference type="AlphaFoldDB" id="A0A351RAG8"/>
<keyword evidence="10" id="KW-0966">Cell projection</keyword>
<dbReference type="GO" id="GO:0009427">
    <property type="term" value="C:bacterial-type flagellum basal body, distal rod, L ring"/>
    <property type="evidence" value="ECO:0007669"/>
    <property type="project" value="InterPro"/>
</dbReference>
<evidence type="ECO:0000256" key="1">
    <source>
        <dbReference type="ARBA" id="ARBA00002591"/>
    </source>
</evidence>
<dbReference type="InterPro" id="IPR000527">
    <property type="entry name" value="Flag_Lring"/>
</dbReference>
<evidence type="ECO:0000256" key="6">
    <source>
        <dbReference type="ARBA" id="ARBA00023136"/>
    </source>
</evidence>
<sequence>MLNTTQGTLLNATSKQLAKMKTYLVTLNKLMSRSILGIFATTLLYGCAITPTSIVNQPTSARAQQPNNAQSNNGGIYSASSYRPMFEDRRPRFIGDIVTINITENTTATKANGSSASKEGEVGFQTDAKLGDNIPVIGGLVSRLPFAKLGSASASSDISYTDDAAANARNVFNGSLTATVVDVLPNGNLVVSGEKQVGLDKGTEFIRFSGVINPDTISLGNTVPSTKVADARIEYRTNSKIDGAAIASIFARFFLSMSPW</sequence>
<keyword evidence="6 9" id="KW-0472">Membrane</keyword>
<dbReference type="HAMAP" id="MF_00415">
    <property type="entry name" value="FlgH"/>
    <property type="match status" value="1"/>
</dbReference>
<evidence type="ECO:0000256" key="2">
    <source>
        <dbReference type="ARBA" id="ARBA00004370"/>
    </source>
</evidence>
<keyword evidence="7 9" id="KW-0975">Bacterial flagellum</keyword>
<keyword evidence="8 9" id="KW-0998">Cell outer membrane</keyword>
<evidence type="ECO:0000313" key="10">
    <source>
        <dbReference type="EMBL" id="HBA09039.1"/>
    </source>
</evidence>
<organism evidence="10 11">
    <name type="scientific">Methylotenera mobilis</name>
    <dbReference type="NCBI Taxonomy" id="359408"/>
    <lineage>
        <taxon>Bacteria</taxon>
        <taxon>Pseudomonadati</taxon>
        <taxon>Pseudomonadota</taxon>
        <taxon>Betaproteobacteria</taxon>
        <taxon>Nitrosomonadales</taxon>
        <taxon>Methylophilaceae</taxon>
        <taxon>Methylotenera</taxon>
    </lineage>
</organism>
<dbReference type="PANTHER" id="PTHR34933:SF3">
    <property type="entry name" value="FLAGELLAR L-RING PROTEIN"/>
    <property type="match status" value="1"/>
</dbReference>
<dbReference type="STRING" id="1132855.GCA_000384255_01817"/>
<keyword evidence="10" id="KW-0969">Cilium</keyword>
<comment type="subunit">
    <text evidence="4 9">The basal body constitutes a major portion of the flagellar organelle and consists of four rings (L,P,S, and M) mounted on a central rod.</text>
</comment>
<comment type="subcellular location">
    <subcellularLocation>
        <location evidence="9">Cell outer membrane</location>
    </subcellularLocation>
    <subcellularLocation>
        <location evidence="9">Bacterial flagellum basal body</location>
    </subcellularLocation>
    <subcellularLocation>
        <location evidence="2">Membrane</location>
    </subcellularLocation>
</comment>
<dbReference type="PRINTS" id="PR01008">
    <property type="entry name" value="FLGLRINGFLGH"/>
</dbReference>
<comment type="function">
    <text evidence="1 9">Assembles around the rod to form the L-ring and probably protects the motor/basal body from shearing forces during rotation.</text>
</comment>
<comment type="similarity">
    <text evidence="3 9">Belongs to the FlgH family.</text>
</comment>
<evidence type="ECO:0000256" key="9">
    <source>
        <dbReference type="HAMAP-Rule" id="MF_00415"/>
    </source>
</evidence>
<name>A0A351RAG8_9PROT</name>
<dbReference type="EMBL" id="DNAA01000133">
    <property type="protein sequence ID" value="HBA09039.1"/>
    <property type="molecule type" value="Genomic_DNA"/>
</dbReference>
<dbReference type="GO" id="GO:0003774">
    <property type="term" value="F:cytoskeletal motor activity"/>
    <property type="evidence" value="ECO:0007669"/>
    <property type="project" value="InterPro"/>
</dbReference>
<evidence type="ECO:0000256" key="8">
    <source>
        <dbReference type="ARBA" id="ARBA00023237"/>
    </source>
</evidence>
<evidence type="ECO:0000256" key="7">
    <source>
        <dbReference type="ARBA" id="ARBA00023143"/>
    </source>
</evidence>
<evidence type="ECO:0000256" key="4">
    <source>
        <dbReference type="ARBA" id="ARBA00011439"/>
    </source>
</evidence>
<comment type="caution">
    <text evidence="10">The sequence shown here is derived from an EMBL/GenBank/DDBJ whole genome shotgun (WGS) entry which is preliminary data.</text>
</comment>
<dbReference type="PANTHER" id="PTHR34933">
    <property type="entry name" value="FLAGELLAR L-RING PROTEIN"/>
    <property type="match status" value="1"/>
</dbReference>
<proteinExistence type="inferred from homology"/>